<sequence>MATLTLMLDKRNKKAKEFPLIIRVRHKGIPKNIPLGYKLTPEQWNEDKNQVKASFPNSKRANHKIDEKWAIASKIISDYNTVLKTLTVYEVVDLIHNALIKSVEENTLILKSEPKKIQTFLNVYGTKVIARYQDARRFGMADAMRSAIDLLLKFNSGEDILISKINEIFLEDLESWYLSKDNKPVNKKTSNKSKTIYKKNTLNGLGVRLRSIRRVYNLAIKDTSTELKLDDYPFGKGRYAIKQQRTKKRAANLDIIEQIKEMDIPKESPLWHHKNYFLVNFYMRGMNFMDMAYLKVGSISKGRLKYQRRKTRRGANVKEFDILIPEYVLRLFKYYIKGKSKENLIFPILDDVIHIESEERVHEIYKNRRRNHNRRLNTISKKLNLDIKLTTYVARHTFATAGLYKGISKAEIGDMLGHTNYYTTEAYFADFENEILDKAAEKIFG</sequence>
<keyword evidence="3" id="KW-0233">DNA recombination</keyword>
<dbReference type="Gene3D" id="1.10.150.130">
    <property type="match status" value="1"/>
</dbReference>
<proteinExistence type="inferred from homology"/>
<evidence type="ECO:0000256" key="2">
    <source>
        <dbReference type="ARBA" id="ARBA00023125"/>
    </source>
</evidence>
<evidence type="ECO:0000259" key="4">
    <source>
        <dbReference type="PROSITE" id="PS51898"/>
    </source>
</evidence>
<reference evidence="5 6" key="1">
    <citation type="submission" date="2019-07" db="EMBL/GenBank/DDBJ databases">
        <title>The draft genome sequence of Aquimarina algiphila M91.</title>
        <authorList>
            <person name="Meng X."/>
        </authorList>
    </citation>
    <scope>NUCLEOTIDE SEQUENCE [LARGE SCALE GENOMIC DNA]</scope>
    <source>
        <strain evidence="5 6">M91</strain>
    </source>
</reference>
<gene>
    <name evidence="5" type="ORF">FOF46_28465</name>
</gene>
<comment type="caution">
    <text evidence="5">The sequence shown here is derived from an EMBL/GenBank/DDBJ whole genome shotgun (WGS) entry which is preliminary data.</text>
</comment>
<dbReference type="GO" id="GO:0006310">
    <property type="term" value="P:DNA recombination"/>
    <property type="evidence" value="ECO:0007669"/>
    <property type="project" value="UniProtKB-KW"/>
</dbReference>
<dbReference type="Gene3D" id="1.10.443.10">
    <property type="entry name" value="Intergrase catalytic core"/>
    <property type="match status" value="1"/>
</dbReference>
<name>A0A554VBC1_9FLAO</name>
<dbReference type="SUPFAM" id="SSF56349">
    <property type="entry name" value="DNA breaking-rejoining enzymes"/>
    <property type="match status" value="1"/>
</dbReference>
<accession>A0A554VBC1</accession>
<dbReference type="PANTHER" id="PTHR30349">
    <property type="entry name" value="PHAGE INTEGRASE-RELATED"/>
    <property type="match status" value="1"/>
</dbReference>
<organism evidence="5 6">
    <name type="scientific">Aquimarina algiphila</name>
    <dbReference type="NCBI Taxonomy" id="2047982"/>
    <lineage>
        <taxon>Bacteria</taxon>
        <taxon>Pseudomonadati</taxon>
        <taxon>Bacteroidota</taxon>
        <taxon>Flavobacteriia</taxon>
        <taxon>Flavobacteriales</taxon>
        <taxon>Flavobacteriaceae</taxon>
        <taxon>Aquimarina</taxon>
    </lineage>
</organism>
<comment type="similarity">
    <text evidence="1">Belongs to the 'phage' integrase family.</text>
</comment>
<protein>
    <submittedName>
        <fullName evidence="5">Tyrosine-type recombinase/integrase</fullName>
    </submittedName>
</protein>
<dbReference type="Proteomes" id="UP000318833">
    <property type="component" value="Unassembled WGS sequence"/>
</dbReference>
<dbReference type="InterPro" id="IPR035386">
    <property type="entry name" value="Arm-DNA-bind_5"/>
</dbReference>
<dbReference type="GO" id="GO:0003677">
    <property type="term" value="F:DNA binding"/>
    <property type="evidence" value="ECO:0007669"/>
    <property type="project" value="UniProtKB-KW"/>
</dbReference>
<keyword evidence="2" id="KW-0238">DNA-binding</keyword>
<dbReference type="AlphaFoldDB" id="A0A554VBC1"/>
<evidence type="ECO:0000256" key="1">
    <source>
        <dbReference type="ARBA" id="ARBA00008857"/>
    </source>
</evidence>
<evidence type="ECO:0000256" key="3">
    <source>
        <dbReference type="ARBA" id="ARBA00023172"/>
    </source>
</evidence>
<dbReference type="InterPro" id="IPR025269">
    <property type="entry name" value="SAM-like_dom"/>
</dbReference>
<dbReference type="PROSITE" id="PS51898">
    <property type="entry name" value="TYR_RECOMBINASE"/>
    <property type="match status" value="1"/>
</dbReference>
<dbReference type="InterPro" id="IPR050090">
    <property type="entry name" value="Tyrosine_recombinase_XerCD"/>
</dbReference>
<dbReference type="InterPro" id="IPR013762">
    <property type="entry name" value="Integrase-like_cat_sf"/>
</dbReference>
<evidence type="ECO:0000313" key="5">
    <source>
        <dbReference type="EMBL" id="TSE03807.1"/>
    </source>
</evidence>
<dbReference type="RefSeq" id="WP_143918855.1">
    <property type="nucleotide sequence ID" value="NZ_CANMXV010000089.1"/>
</dbReference>
<dbReference type="OrthoDB" id="1094492at2"/>
<dbReference type="InterPro" id="IPR010998">
    <property type="entry name" value="Integrase_recombinase_N"/>
</dbReference>
<dbReference type="InterPro" id="IPR011010">
    <property type="entry name" value="DNA_brk_join_enz"/>
</dbReference>
<dbReference type="EMBL" id="VLNR01000098">
    <property type="protein sequence ID" value="TSE03807.1"/>
    <property type="molecule type" value="Genomic_DNA"/>
</dbReference>
<dbReference type="Pfam" id="PF00589">
    <property type="entry name" value="Phage_integrase"/>
    <property type="match status" value="1"/>
</dbReference>
<dbReference type="PANTHER" id="PTHR30349:SF64">
    <property type="entry name" value="PROPHAGE INTEGRASE INTD-RELATED"/>
    <property type="match status" value="1"/>
</dbReference>
<dbReference type="InterPro" id="IPR002104">
    <property type="entry name" value="Integrase_catalytic"/>
</dbReference>
<dbReference type="GO" id="GO:0015074">
    <property type="term" value="P:DNA integration"/>
    <property type="evidence" value="ECO:0007669"/>
    <property type="project" value="InterPro"/>
</dbReference>
<dbReference type="Pfam" id="PF13102">
    <property type="entry name" value="Phage_int_SAM_5"/>
    <property type="match status" value="1"/>
</dbReference>
<feature type="domain" description="Tyr recombinase" evidence="4">
    <location>
        <begin position="248"/>
        <end position="441"/>
    </location>
</feature>
<dbReference type="Pfam" id="PF17293">
    <property type="entry name" value="Arm-DNA-bind_5"/>
    <property type="match status" value="1"/>
</dbReference>
<evidence type="ECO:0000313" key="6">
    <source>
        <dbReference type="Proteomes" id="UP000318833"/>
    </source>
</evidence>
<keyword evidence="6" id="KW-1185">Reference proteome</keyword>